<dbReference type="PROSITE" id="PS50035">
    <property type="entry name" value="PLD"/>
    <property type="match status" value="2"/>
</dbReference>
<evidence type="ECO:0000256" key="3">
    <source>
        <dbReference type="ARBA" id="ARBA00022516"/>
    </source>
</evidence>
<evidence type="ECO:0000256" key="6">
    <source>
        <dbReference type="ARBA" id="ARBA00022737"/>
    </source>
</evidence>
<sequence>MIRKLLSRGFAKKAIIAFLILVQFVLLLVLFLWLSGFSGLNPAWVIIIVVALCAASDVAGFYILNSTSSDAYRLSWMLVVFVLPGVGLFLYLFFANKQNTRRVRDGTRKVVLPVIEQDWDEEEKEGLRKSSDPCYNISCFLYNVDKIIPYRRSSVEYFPLADFVLDPMLRELSKAKHYIFIEFFIIEEKGVFFSSMLEILRKKAADGVDVRIIYDDVGSLTTVDDSFPERMERLGIKVTPFNRFRPLLDVRQNNRNHRKMLIVDGHTAFTGGFNIADEYLNKKERFGHWKDNAILVRGEAVTAYTLTFLSDWLLSHPGEVIDKASYHSSAHIDEIGGYPEEEGYVEPYADLPYDGEAVGERVYLSIIERATKYVYIATPYLIMDSEMENALCFAAKSGVDVRVLTPHIPDKKAVFGLTRSNYKKLLQSGAKVYEYTPGFVHEKMFVSDDAIATVGTINLDYRSLYLHFENGTLLYGHPAIKNMKRDYLDTIAVSKQVTPEDYARWERKNKYYWGLLKAIAPFL</sequence>
<feature type="domain" description="PLD phosphodiesterase" evidence="14">
    <location>
        <begin position="252"/>
        <end position="279"/>
    </location>
</feature>
<dbReference type="EMBL" id="DVMV01000005">
    <property type="protein sequence ID" value="HIU44765.1"/>
    <property type="molecule type" value="Genomic_DNA"/>
</dbReference>
<evidence type="ECO:0000256" key="2">
    <source>
        <dbReference type="ARBA" id="ARBA00022475"/>
    </source>
</evidence>
<dbReference type="NCBIfam" id="TIGR04265">
    <property type="entry name" value="bac_cardiolipin"/>
    <property type="match status" value="1"/>
</dbReference>
<evidence type="ECO:0000256" key="12">
    <source>
        <dbReference type="NCBIfam" id="TIGR04265"/>
    </source>
</evidence>
<dbReference type="SMART" id="SM00155">
    <property type="entry name" value="PLDc"/>
    <property type="match status" value="2"/>
</dbReference>
<evidence type="ECO:0000256" key="9">
    <source>
        <dbReference type="ARBA" id="ARBA00023136"/>
    </source>
</evidence>
<evidence type="ECO:0000256" key="5">
    <source>
        <dbReference type="ARBA" id="ARBA00022692"/>
    </source>
</evidence>
<name>A0A9D1S213_9FIRM</name>
<keyword evidence="2" id="KW-1003">Cell membrane</keyword>
<evidence type="ECO:0000259" key="14">
    <source>
        <dbReference type="PROSITE" id="PS50035"/>
    </source>
</evidence>
<keyword evidence="7 13" id="KW-1133">Transmembrane helix</keyword>
<dbReference type="Proteomes" id="UP000824070">
    <property type="component" value="Unassembled WGS sequence"/>
</dbReference>
<gene>
    <name evidence="15" type="primary">cls</name>
    <name evidence="15" type="ORF">IAC52_00490</name>
</gene>
<evidence type="ECO:0000313" key="16">
    <source>
        <dbReference type="Proteomes" id="UP000824070"/>
    </source>
</evidence>
<dbReference type="PANTHER" id="PTHR21248:SF22">
    <property type="entry name" value="PHOSPHOLIPASE D"/>
    <property type="match status" value="1"/>
</dbReference>
<dbReference type="InterPro" id="IPR001736">
    <property type="entry name" value="PLipase_D/transphosphatidylase"/>
</dbReference>
<dbReference type="SUPFAM" id="SSF56024">
    <property type="entry name" value="Phospholipase D/nuclease"/>
    <property type="match status" value="2"/>
</dbReference>
<keyword evidence="10" id="KW-0594">Phospholipid biosynthesis</keyword>
<feature type="transmembrane region" description="Helical" evidence="13">
    <location>
        <begin position="76"/>
        <end position="94"/>
    </location>
</feature>
<keyword evidence="3" id="KW-0444">Lipid biosynthesis</keyword>
<keyword evidence="5 13" id="KW-0812">Transmembrane</keyword>
<keyword evidence="11" id="KW-1208">Phospholipid metabolism</keyword>
<evidence type="ECO:0000256" key="13">
    <source>
        <dbReference type="SAM" id="Phobius"/>
    </source>
</evidence>
<reference evidence="15" key="1">
    <citation type="submission" date="2020-10" db="EMBL/GenBank/DDBJ databases">
        <authorList>
            <person name="Gilroy R."/>
        </authorList>
    </citation>
    <scope>NUCLEOTIDE SEQUENCE</scope>
    <source>
        <strain evidence="15">ChiGjej1B1-22543</strain>
    </source>
</reference>
<evidence type="ECO:0000256" key="7">
    <source>
        <dbReference type="ARBA" id="ARBA00022989"/>
    </source>
</evidence>
<dbReference type="EC" id="2.7.8.-" evidence="12"/>
<dbReference type="Pfam" id="PF13396">
    <property type="entry name" value="PLDc_N"/>
    <property type="match status" value="1"/>
</dbReference>
<dbReference type="PANTHER" id="PTHR21248">
    <property type="entry name" value="CARDIOLIPIN SYNTHASE"/>
    <property type="match status" value="1"/>
</dbReference>
<comment type="caution">
    <text evidence="15">The sequence shown here is derived from an EMBL/GenBank/DDBJ whole genome shotgun (WGS) entry which is preliminary data.</text>
</comment>
<evidence type="ECO:0000256" key="4">
    <source>
        <dbReference type="ARBA" id="ARBA00022679"/>
    </source>
</evidence>
<evidence type="ECO:0000256" key="8">
    <source>
        <dbReference type="ARBA" id="ARBA00023098"/>
    </source>
</evidence>
<feature type="transmembrane region" description="Helical" evidence="13">
    <location>
        <begin position="14"/>
        <end position="37"/>
    </location>
</feature>
<keyword evidence="6" id="KW-0677">Repeat</keyword>
<dbReference type="GO" id="GO:0032049">
    <property type="term" value="P:cardiolipin biosynthetic process"/>
    <property type="evidence" value="ECO:0007669"/>
    <property type="project" value="UniProtKB-UniRule"/>
</dbReference>
<protein>
    <recommendedName>
        <fullName evidence="12">Cardiolipin synthase</fullName>
        <ecNumber evidence="12">2.7.8.-</ecNumber>
    </recommendedName>
</protein>
<keyword evidence="4" id="KW-0808">Transferase</keyword>
<evidence type="ECO:0000256" key="11">
    <source>
        <dbReference type="ARBA" id="ARBA00023264"/>
    </source>
</evidence>
<dbReference type="InterPro" id="IPR027379">
    <property type="entry name" value="CLS_N"/>
</dbReference>
<dbReference type="InterPro" id="IPR025202">
    <property type="entry name" value="PLD-like_dom"/>
</dbReference>
<dbReference type="AlphaFoldDB" id="A0A9D1S213"/>
<evidence type="ECO:0000256" key="10">
    <source>
        <dbReference type="ARBA" id="ARBA00023209"/>
    </source>
</evidence>
<evidence type="ECO:0000256" key="1">
    <source>
        <dbReference type="ARBA" id="ARBA00004651"/>
    </source>
</evidence>
<dbReference type="Pfam" id="PF13091">
    <property type="entry name" value="PLDc_2"/>
    <property type="match status" value="2"/>
</dbReference>
<dbReference type="GO" id="GO:0005886">
    <property type="term" value="C:plasma membrane"/>
    <property type="evidence" value="ECO:0007669"/>
    <property type="project" value="UniProtKB-SubCell"/>
</dbReference>
<evidence type="ECO:0000313" key="15">
    <source>
        <dbReference type="EMBL" id="HIU44765.1"/>
    </source>
</evidence>
<proteinExistence type="predicted"/>
<comment type="subcellular location">
    <subcellularLocation>
        <location evidence="1">Cell membrane</location>
        <topology evidence="1">Multi-pass membrane protein</topology>
    </subcellularLocation>
</comment>
<feature type="transmembrane region" description="Helical" evidence="13">
    <location>
        <begin position="43"/>
        <end position="64"/>
    </location>
</feature>
<dbReference type="CDD" id="cd09160">
    <property type="entry name" value="PLDc_SMU_988_like_2"/>
    <property type="match status" value="1"/>
</dbReference>
<reference evidence="15" key="2">
    <citation type="journal article" date="2021" name="PeerJ">
        <title>Extensive microbial diversity within the chicken gut microbiome revealed by metagenomics and culture.</title>
        <authorList>
            <person name="Gilroy R."/>
            <person name="Ravi A."/>
            <person name="Getino M."/>
            <person name="Pursley I."/>
            <person name="Horton D.L."/>
            <person name="Alikhan N.F."/>
            <person name="Baker D."/>
            <person name="Gharbi K."/>
            <person name="Hall N."/>
            <person name="Watson M."/>
            <person name="Adriaenssens E.M."/>
            <person name="Foster-Nyarko E."/>
            <person name="Jarju S."/>
            <person name="Secka A."/>
            <person name="Antonio M."/>
            <person name="Oren A."/>
            <person name="Chaudhuri R.R."/>
            <person name="La Ragione R."/>
            <person name="Hildebrand F."/>
            <person name="Pallen M.J."/>
        </authorList>
    </citation>
    <scope>NUCLEOTIDE SEQUENCE</scope>
    <source>
        <strain evidence="15">ChiGjej1B1-22543</strain>
    </source>
</reference>
<accession>A0A9D1S213</accession>
<dbReference type="InterPro" id="IPR022924">
    <property type="entry name" value="Cardiolipin_synthase"/>
</dbReference>
<dbReference type="GO" id="GO:0008808">
    <property type="term" value="F:cardiolipin synthase activity"/>
    <property type="evidence" value="ECO:0007669"/>
    <property type="project" value="UniProtKB-UniRule"/>
</dbReference>
<dbReference type="Gene3D" id="3.30.870.10">
    <property type="entry name" value="Endonuclease Chain A"/>
    <property type="match status" value="2"/>
</dbReference>
<keyword evidence="9 13" id="KW-0472">Membrane</keyword>
<keyword evidence="8" id="KW-0443">Lipid metabolism</keyword>
<feature type="domain" description="PLD phosphodiesterase" evidence="14">
    <location>
        <begin position="436"/>
        <end position="463"/>
    </location>
</feature>
<organism evidence="15 16">
    <name type="scientific">Candidatus Alloenteromonas pullicola</name>
    <dbReference type="NCBI Taxonomy" id="2840784"/>
    <lineage>
        <taxon>Bacteria</taxon>
        <taxon>Bacillati</taxon>
        <taxon>Bacillota</taxon>
        <taxon>Bacillota incertae sedis</taxon>
        <taxon>Candidatus Alloenteromonas</taxon>
    </lineage>
</organism>